<protein>
    <submittedName>
        <fullName evidence="1">Uncharacterized protein</fullName>
    </submittedName>
</protein>
<gene>
    <name evidence="1" type="ORF">D9D43_27580</name>
</gene>
<dbReference type="AlphaFoldDB" id="A0A3K0WFW6"/>
<name>A0A3K0WFW6_ECOLX</name>
<evidence type="ECO:0000313" key="1">
    <source>
        <dbReference type="EMBL" id="MGE17223.1"/>
    </source>
</evidence>
<comment type="caution">
    <text evidence="1">The sequence shown here is derived from an EMBL/GenBank/DDBJ whole genome shotgun (WGS) entry which is preliminary data.</text>
</comment>
<dbReference type="RefSeq" id="WP_077817678.1">
    <property type="nucleotide sequence ID" value="NZ_CXXY01000048.1"/>
</dbReference>
<reference evidence="1 2" key="1">
    <citation type="submission" date="2018-10" db="EMBL/GenBank/DDBJ databases">
        <authorList>
            <consortium name="NARMS: The National Antimicrobial Resistance Monitoring System"/>
        </authorList>
    </citation>
    <scope>NUCLEOTIDE SEQUENCE [LARGE SCALE GENOMIC DNA]</scope>
    <source>
        <strain evidence="1 2">CVM N17EC0060</strain>
    </source>
</reference>
<accession>A0A3K0WFW6</accession>
<organism evidence="1 2">
    <name type="scientific">Escherichia coli</name>
    <dbReference type="NCBI Taxonomy" id="562"/>
    <lineage>
        <taxon>Bacteria</taxon>
        <taxon>Pseudomonadati</taxon>
        <taxon>Pseudomonadota</taxon>
        <taxon>Gammaproteobacteria</taxon>
        <taxon>Enterobacterales</taxon>
        <taxon>Enterobacteriaceae</taxon>
        <taxon>Escherichia</taxon>
    </lineage>
</organism>
<sequence length="79" mass="8606">MAESGYGLAGPGVGKVKSINQYRLTPGFGGFTPVSYETTECRLPCRWRGIKKSLFSSAPPNSASFHLLVKFTICAIFLF</sequence>
<proteinExistence type="predicted"/>
<dbReference type="Proteomes" id="UP000272336">
    <property type="component" value="Unassembled WGS sequence"/>
</dbReference>
<dbReference type="EMBL" id="RNLZ01000122">
    <property type="protein sequence ID" value="MGE17223.1"/>
    <property type="molecule type" value="Genomic_DNA"/>
</dbReference>
<evidence type="ECO:0000313" key="2">
    <source>
        <dbReference type="Proteomes" id="UP000272336"/>
    </source>
</evidence>